<dbReference type="GO" id="GO:0004730">
    <property type="term" value="F:pseudouridylate synthase activity"/>
    <property type="evidence" value="ECO:0007669"/>
    <property type="project" value="InterPro"/>
</dbReference>
<sequence length="25" mass="2667">MANGQAVVALESTIISHRIPYPQNG</sequence>
<organism evidence="1 2">
    <name type="scientific">Planococcus lenghuensis</name>
    <dbReference type="NCBI Taxonomy" id="2213202"/>
    <lineage>
        <taxon>Bacteria</taxon>
        <taxon>Bacillati</taxon>
        <taxon>Bacillota</taxon>
        <taxon>Bacilli</taxon>
        <taxon>Bacillales</taxon>
        <taxon>Caryophanaceae</taxon>
        <taxon>Planococcus</taxon>
    </lineage>
</organism>
<keyword evidence="2" id="KW-1185">Reference proteome</keyword>
<evidence type="ECO:0000313" key="1">
    <source>
        <dbReference type="EMBL" id="AQQ55003.1"/>
    </source>
</evidence>
<dbReference type="InterPro" id="IPR007342">
    <property type="entry name" value="PsuG"/>
</dbReference>
<dbReference type="Proteomes" id="UP000188184">
    <property type="component" value="Chromosome"/>
</dbReference>
<protein>
    <submittedName>
        <fullName evidence="1">Uncharacterized protein</fullName>
    </submittedName>
</protein>
<dbReference type="EMBL" id="CP019640">
    <property type="protein sequence ID" value="AQQ55003.1"/>
    <property type="molecule type" value="Genomic_DNA"/>
</dbReference>
<evidence type="ECO:0000313" key="2">
    <source>
        <dbReference type="Proteomes" id="UP000188184"/>
    </source>
</evidence>
<dbReference type="InterPro" id="IPR022830">
    <property type="entry name" value="Indigdn_synthA-like"/>
</dbReference>
<dbReference type="KEGG" id="pmar:B0X71_04735"/>
<dbReference type="AlphaFoldDB" id="A0A1Q2L3L3"/>
<dbReference type="SUPFAM" id="SSF110581">
    <property type="entry name" value="Indigoidine synthase A-like"/>
    <property type="match status" value="1"/>
</dbReference>
<gene>
    <name evidence="1" type="ORF">B0X71_04735</name>
</gene>
<reference evidence="1 2" key="1">
    <citation type="submission" date="2017-02" db="EMBL/GenBank/DDBJ databases">
        <title>The complete genomic sequence of a novel cold adapted crude oil-degrading bacterium Planococcus qaidamina Y42.</title>
        <authorList>
            <person name="Yang R."/>
        </authorList>
    </citation>
    <scope>NUCLEOTIDE SEQUENCE [LARGE SCALE GENOMIC DNA]</scope>
    <source>
        <strain evidence="1 2">Y42</strain>
    </source>
</reference>
<accession>A0A1Q2L3L3</accession>
<name>A0A1Q2L3L3_9BACL</name>
<proteinExistence type="predicted"/>
<dbReference type="Gene3D" id="3.40.1790.10">
    <property type="entry name" value="Indigoidine synthase domain"/>
    <property type="match status" value="1"/>
</dbReference>
<dbReference type="Pfam" id="PF04227">
    <property type="entry name" value="Indigoidine_A"/>
    <property type="match status" value="1"/>
</dbReference>